<protein>
    <submittedName>
        <fullName evidence="1">Sigma-70 region 4 domain-containing protein</fullName>
    </submittedName>
</protein>
<sequence length="138" mass="15109">MTARQTRAARDPLDFLAFRELVSRAYLRYARARLDAPALAQAAVDAAFVDIRRCWPQALSSASAPQAAWRHLRHAVTRYPGHEAASQPWLAGACEDATLLHRHAGMPVEDIASVMGVSVACVRVLLARADRESAGRVH</sequence>
<dbReference type="InterPro" id="IPR036388">
    <property type="entry name" value="WH-like_DNA-bd_sf"/>
</dbReference>
<evidence type="ECO:0000313" key="2">
    <source>
        <dbReference type="Proteomes" id="UP000509303"/>
    </source>
</evidence>
<keyword evidence="2" id="KW-1185">Reference proteome</keyword>
<dbReference type="InterPro" id="IPR013324">
    <property type="entry name" value="RNA_pol_sigma_r3/r4-like"/>
</dbReference>
<dbReference type="SUPFAM" id="SSF88659">
    <property type="entry name" value="Sigma3 and sigma4 domains of RNA polymerase sigma factors"/>
    <property type="match status" value="1"/>
</dbReference>
<gene>
    <name evidence="1" type="ORF">HUT08_34110</name>
</gene>
<accession>A0A7H8NGW5</accession>
<dbReference type="Gene3D" id="1.10.10.10">
    <property type="entry name" value="Winged helix-like DNA-binding domain superfamily/Winged helix DNA-binding domain"/>
    <property type="match status" value="1"/>
</dbReference>
<dbReference type="RefSeq" id="WP_176165457.1">
    <property type="nucleotide sequence ID" value="NZ_CP054929.1"/>
</dbReference>
<dbReference type="Proteomes" id="UP000509303">
    <property type="component" value="Chromosome"/>
</dbReference>
<evidence type="ECO:0000313" key="1">
    <source>
        <dbReference type="EMBL" id="QKW53753.1"/>
    </source>
</evidence>
<organism evidence="1 2">
    <name type="scientific">Streptomyces buecherae</name>
    <dbReference type="NCBI Taxonomy" id="2763006"/>
    <lineage>
        <taxon>Bacteria</taxon>
        <taxon>Bacillati</taxon>
        <taxon>Actinomycetota</taxon>
        <taxon>Actinomycetes</taxon>
        <taxon>Kitasatosporales</taxon>
        <taxon>Streptomycetaceae</taxon>
        <taxon>Streptomyces</taxon>
    </lineage>
</organism>
<name>A0A7H8NGW5_9ACTN</name>
<dbReference type="EMBL" id="CP054929">
    <property type="protein sequence ID" value="QKW53753.1"/>
    <property type="molecule type" value="Genomic_DNA"/>
</dbReference>
<reference evidence="1 2" key="1">
    <citation type="submission" date="2020-06" db="EMBL/GenBank/DDBJ databases">
        <title>Genome mining for natural products.</title>
        <authorList>
            <person name="Zhang B."/>
            <person name="Shi J."/>
            <person name="Ge H."/>
        </authorList>
    </citation>
    <scope>NUCLEOTIDE SEQUENCE [LARGE SCALE GENOMIC DNA]</scope>
    <source>
        <strain evidence="1 2">NA00687</strain>
    </source>
</reference>
<dbReference type="AlphaFoldDB" id="A0A7H8NGW5"/>
<proteinExistence type="predicted"/>